<sequence length="1045" mass="114749">MGLRFADEPTTIEFEKMTWEEMDEVFYTDDEIGDFRYSAFMINCGLEEEDWAVPDVEPTPWNKEVDEIRIKNFATNLSELKEHQLKAKKEHQMAEMMPRKVVSPTNTASSSTFSGDDSEEAEDEPEPEEMEPEKEDEPSSSEKPETEGDKIENDDSKAEAAMDKLPPAPPPAELTSPGTPRKRPSALMSPRRSRNSKANLYSPEATTKPKVSAMVNAINLEPEEKAEEPPSAPSTPGTPRKRPSALMSPRRSRNSKANLYSPEPATTTKAAVSVTNVDAISLQPCSREEEKEDEPPSAPSTPGTPRKRPSALMSPRRSRNSKANLYSPEPATTTKPTVSTKPALSTINLEPSPEEEPSEATEIEEPVTEQDKMKEDEEEMEPQTADDDSKQDHVLKKKKKKKNSDAGLDTSSHSVVSTASTIESLDMTPPSSSNDADKKSPLEDVINTIASPETSQKKNLNNKNNNNESSTSSIFSGNRTPETKRSKFAVSNLGSSVHVESTSQRTRPTLKKTTSADLEHMKTTAGAANTNYEKSERSERKLMRTHSGSVSRGKRRKTKKKKTSSSSNDDDDDEDETSSPRKPARRLKKGDKAHSISSFPTAAMESPAGKPKKKKTRNSVSSTKPSTNVRELPASPKHPASPRQVRASSLKNMISPDTSSTAGRSKSPDRSKSPRRAKSPGRSKSPGRAKSPGRRSKSPKIKRSSLLNSDNGASDETDSPKPKKMSSFKRPSSLRSNASEASPKKSKKRSSFKRPSSLKLSEKSRDDAPETPQRKPRKGMKREESLKLKSDPDGTGHSTIGTTAKGDNDDGKPSSKSKSKSKNNMDGSTSEMTAEVDDENDEKPKSSSSLGSFKRSSLIGATKKTTKRFSKSISSRSQSMLSTITNKFKPGSNSKSDGQKKQPEVQHISSDPSAFAFNALPAELKQKVAFFLPIGDVMNLIATSKSMRSEMNVDVISSPLTDSDSQNKVYRTGMGTKCIVAVLPNSEASLHTMRFTCDVRVGLRPFGRVWVVEQNLPVKQDPENLESLGCINFMLGLEFTYTWRT</sequence>
<evidence type="ECO:0000313" key="2">
    <source>
        <dbReference type="EMBL" id="CAJ1932591.1"/>
    </source>
</evidence>
<feature type="compositionally biased region" description="Polar residues" evidence="1">
    <location>
        <begin position="492"/>
        <end position="516"/>
    </location>
</feature>
<feature type="compositionally biased region" description="Acidic residues" evidence="1">
    <location>
        <begin position="376"/>
        <end position="386"/>
    </location>
</feature>
<protein>
    <submittedName>
        <fullName evidence="2">Uncharacterized protein</fullName>
    </submittedName>
</protein>
<reference evidence="2" key="1">
    <citation type="submission" date="2023-08" db="EMBL/GenBank/DDBJ databases">
        <authorList>
            <person name="Audoor S."/>
            <person name="Bilcke G."/>
        </authorList>
    </citation>
    <scope>NUCLEOTIDE SEQUENCE</scope>
</reference>
<feature type="compositionally biased region" description="Polar residues" evidence="1">
    <location>
        <begin position="729"/>
        <end position="740"/>
    </location>
</feature>
<name>A0AAD2CH30_9STRA</name>
<gene>
    <name evidence="2" type="ORF">CYCCA115_LOCUS2913</name>
</gene>
<proteinExistence type="predicted"/>
<dbReference type="Proteomes" id="UP001295423">
    <property type="component" value="Unassembled WGS sequence"/>
</dbReference>
<feature type="compositionally biased region" description="Basic and acidic residues" evidence="1">
    <location>
        <begin position="140"/>
        <end position="162"/>
    </location>
</feature>
<feature type="compositionally biased region" description="Basic residues" evidence="1">
    <location>
        <begin position="552"/>
        <end position="563"/>
    </location>
</feature>
<feature type="compositionally biased region" description="Low complexity" evidence="1">
    <location>
        <begin position="457"/>
        <end position="478"/>
    </location>
</feature>
<feature type="compositionally biased region" description="Acidic residues" evidence="1">
    <location>
        <begin position="568"/>
        <end position="577"/>
    </location>
</feature>
<dbReference type="AlphaFoldDB" id="A0AAD2CH30"/>
<feature type="compositionally biased region" description="Acidic residues" evidence="1">
    <location>
        <begin position="352"/>
        <end position="368"/>
    </location>
</feature>
<evidence type="ECO:0000313" key="3">
    <source>
        <dbReference type="Proteomes" id="UP001295423"/>
    </source>
</evidence>
<feature type="region of interest" description="Disordered" evidence="1">
    <location>
        <begin position="85"/>
        <end position="908"/>
    </location>
</feature>
<feature type="compositionally biased region" description="Basic residues" evidence="1">
    <location>
        <begin position="582"/>
        <end position="591"/>
    </location>
</feature>
<organism evidence="2 3">
    <name type="scientific">Cylindrotheca closterium</name>
    <dbReference type="NCBI Taxonomy" id="2856"/>
    <lineage>
        <taxon>Eukaryota</taxon>
        <taxon>Sar</taxon>
        <taxon>Stramenopiles</taxon>
        <taxon>Ochrophyta</taxon>
        <taxon>Bacillariophyta</taxon>
        <taxon>Bacillariophyceae</taxon>
        <taxon>Bacillariophycidae</taxon>
        <taxon>Bacillariales</taxon>
        <taxon>Bacillariaceae</taxon>
        <taxon>Cylindrotheca</taxon>
    </lineage>
</organism>
<feature type="compositionally biased region" description="Low complexity" evidence="1">
    <location>
        <begin position="871"/>
        <end position="885"/>
    </location>
</feature>
<feature type="compositionally biased region" description="Basic and acidic residues" evidence="1">
    <location>
        <begin position="781"/>
        <end position="794"/>
    </location>
</feature>
<keyword evidence="3" id="KW-1185">Reference proteome</keyword>
<feature type="compositionally biased region" description="Polar residues" evidence="1">
    <location>
        <begin position="103"/>
        <end position="115"/>
    </location>
</feature>
<comment type="caution">
    <text evidence="2">The sequence shown here is derived from an EMBL/GenBank/DDBJ whole genome shotgun (WGS) entry which is preliminary data.</text>
</comment>
<feature type="compositionally biased region" description="Basic and acidic residues" evidence="1">
    <location>
        <begin position="533"/>
        <end position="542"/>
    </location>
</feature>
<feature type="compositionally biased region" description="Polar residues" evidence="1">
    <location>
        <begin position="330"/>
        <end position="349"/>
    </location>
</feature>
<evidence type="ECO:0000256" key="1">
    <source>
        <dbReference type="SAM" id="MobiDB-lite"/>
    </source>
</evidence>
<accession>A0AAD2CH30</accession>
<dbReference type="EMBL" id="CAKOGP040000224">
    <property type="protein sequence ID" value="CAJ1932591.1"/>
    <property type="molecule type" value="Genomic_DNA"/>
</dbReference>
<feature type="compositionally biased region" description="Polar residues" evidence="1">
    <location>
        <begin position="646"/>
        <end position="663"/>
    </location>
</feature>
<feature type="compositionally biased region" description="Low complexity" evidence="1">
    <location>
        <begin position="846"/>
        <end position="857"/>
    </location>
</feature>
<feature type="compositionally biased region" description="Low complexity" evidence="1">
    <location>
        <begin position="410"/>
        <end position="421"/>
    </location>
</feature>
<feature type="compositionally biased region" description="Polar residues" evidence="1">
    <location>
        <begin position="264"/>
        <end position="278"/>
    </location>
</feature>
<feature type="compositionally biased region" description="Acidic residues" evidence="1">
    <location>
        <begin position="116"/>
        <end position="139"/>
    </location>
</feature>
<feature type="compositionally biased region" description="Basic residues" evidence="1">
    <location>
        <begin position="673"/>
        <end position="703"/>
    </location>
</feature>
<feature type="compositionally biased region" description="Polar residues" evidence="1">
    <location>
        <begin position="618"/>
        <end position="629"/>
    </location>
</feature>